<feature type="region of interest" description="Disordered" evidence="1">
    <location>
        <begin position="1"/>
        <end position="29"/>
    </location>
</feature>
<reference evidence="2" key="2">
    <citation type="submission" date="2018-05" db="EMBL/GenBank/DDBJ databases">
        <title>OgluRS3 (Oryza glumaepatula Reference Sequence Version 3).</title>
        <authorList>
            <person name="Zhang J."/>
            <person name="Kudrna D."/>
            <person name="Lee S."/>
            <person name="Talag J."/>
            <person name="Welchert J."/>
            <person name="Wing R.A."/>
        </authorList>
    </citation>
    <scope>NUCLEOTIDE SEQUENCE [LARGE SCALE GENOMIC DNA]</scope>
</reference>
<organism evidence="2">
    <name type="scientific">Oryza glumipatula</name>
    <dbReference type="NCBI Taxonomy" id="40148"/>
    <lineage>
        <taxon>Eukaryota</taxon>
        <taxon>Viridiplantae</taxon>
        <taxon>Streptophyta</taxon>
        <taxon>Embryophyta</taxon>
        <taxon>Tracheophyta</taxon>
        <taxon>Spermatophyta</taxon>
        <taxon>Magnoliopsida</taxon>
        <taxon>Liliopsida</taxon>
        <taxon>Poales</taxon>
        <taxon>Poaceae</taxon>
        <taxon>BOP clade</taxon>
        <taxon>Oryzoideae</taxon>
        <taxon>Oryzeae</taxon>
        <taxon>Oryzinae</taxon>
        <taxon>Oryza</taxon>
    </lineage>
</organism>
<evidence type="ECO:0000256" key="1">
    <source>
        <dbReference type="SAM" id="MobiDB-lite"/>
    </source>
</evidence>
<evidence type="ECO:0000313" key="3">
    <source>
        <dbReference type="Proteomes" id="UP000026961"/>
    </source>
</evidence>
<dbReference type="Proteomes" id="UP000026961">
    <property type="component" value="Chromosome 9"/>
</dbReference>
<dbReference type="AlphaFoldDB" id="A0A0E0B407"/>
<reference evidence="2" key="1">
    <citation type="submission" date="2015-04" db="UniProtKB">
        <authorList>
            <consortium name="EnsemblPlants"/>
        </authorList>
    </citation>
    <scope>IDENTIFICATION</scope>
</reference>
<evidence type="ECO:0000313" key="2">
    <source>
        <dbReference type="EnsemblPlants" id="OGLUM09G13690.1"/>
    </source>
</evidence>
<dbReference type="EnsemblPlants" id="OGLUM09G13690.1">
    <property type="protein sequence ID" value="OGLUM09G13690.1"/>
    <property type="gene ID" value="OGLUM09G13690"/>
</dbReference>
<keyword evidence="3" id="KW-1185">Reference proteome</keyword>
<name>A0A0E0B407_9ORYZ</name>
<dbReference type="HOGENOM" id="CLU_2337071_0_0_1"/>
<feature type="compositionally biased region" description="Polar residues" evidence="1">
    <location>
        <begin position="1"/>
        <end position="12"/>
    </location>
</feature>
<dbReference type="Gramene" id="OGLUM09G13690.1">
    <property type="protein sequence ID" value="OGLUM09G13690.1"/>
    <property type="gene ID" value="OGLUM09G13690"/>
</dbReference>
<sequence length="98" mass="10786">MATRNAATSQQPAECEKRGAISLPNSGRRLRLQRLKQRRGAASPDLVLDRILQPKIPTGNRNRSAAPTLQVGQIQQAKKWRIQHGVYGVSSPTTGVIY</sequence>
<accession>A0A0E0B407</accession>
<protein>
    <submittedName>
        <fullName evidence="2">Uncharacterized protein</fullName>
    </submittedName>
</protein>
<proteinExistence type="predicted"/>